<dbReference type="AlphaFoldDB" id="A0A6A6NXD1"/>
<protein>
    <submittedName>
        <fullName evidence="2">Uncharacterized protein</fullName>
    </submittedName>
</protein>
<evidence type="ECO:0000313" key="2">
    <source>
        <dbReference type="EMBL" id="KAF2456361.1"/>
    </source>
</evidence>
<keyword evidence="3" id="KW-1185">Reference proteome</keyword>
<organism evidence="2 3">
    <name type="scientific">Lineolata rhizophorae</name>
    <dbReference type="NCBI Taxonomy" id="578093"/>
    <lineage>
        <taxon>Eukaryota</taxon>
        <taxon>Fungi</taxon>
        <taxon>Dikarya</taxon>
        <taxon>Ascomycota</taxon>
        <taxon>Pezizomycotina</taxon>
        <taxon>Dothideomycetes</taxon>
        <taxon>Dothideomycetes incertae sedis</taxon>
        <taxon>Lineolatales</taxon>
        <taxon>Lineolataceae</taxon>
        <taxon>Lineolata</taxon>
    </lineage>
</organism>
<feature type="region of interest" description="Disordered" evidence="1">
    <location>
        <begin position="1"/>
        <end position="20"/>
    </location>
</feature>
<accession>A0A6A6NXD1</accession>
<evidence type="ECO:0000256" key="1">
    <source>
        <dbReference type="SAM" id="MobiDB-lite"/>
    </source>
</evidence>
<proteinExistence type="predicted"/>
<gene>
    <name evidence="2" type="ORF">BDY21DRAFT_346897</name>
</gene>
<reference evidence="2" key="1">
    <citation type="journal article" date="2020" name="Stud. Mycol.">
        <title>101 Dothideomycetes genomes: a test case for predicting lifestyles and emergence of pathogens.</title>
        <authorList>
            <person name="Haridas S."/>
            <person name="Albert R."/>
            <person name="Binder M."/>
            <person name="Bloem J."/>
            <person name="Labutti K."/>
            <person name="Salamov A."/>
            <person name="Andreopoulos B."/>
            <person name="Baker S."/>
            <person name="Barry K."/>
            <person name="Bills G."/>
            <person name="Bluhm B."/>
            <person name="Cannon C."/>
            <person name="Castanera R."/>
            <person name="Culley D."/>
            <person name="Daum C."/>
            <person name="Ezra D."/>
            <person name="Gonzalez J."/>
            <person name="Henrissat B."/>
            <person name="Kuo A."/>
            <person name="Liang C."/>
            <person name="Lipzen A."/>
            <person name="Lutzoni F."/>
            <person name="Magnuson J."/>
            <person name="Mondo S."/>
            <person name="Nolan M."/>
            <person name="Ohm R."/>
            <person name="Pangilinan J."/>
            <person name="Park H.-J."/>
            <person name="Ramirez L."/>
            <person name="Alfaro M."/>
            <person name="Sun H."/>
            <person name="Tritt A."/>
            <person name="Yoshinaga Y."/>
            <person name="Zwiers L.-H."/>
            <person name="Turgeon B."/>
            <person name="Goodwin S."/>
            <person name="Spatafora J."/>
            <person name="Crous P."/>
            <person name="Grigoriev I."/>
        </authorList>
    </citation>
    <scope>NUCLEOTIDE SEQUENCE</scope>
    <source>
        <strain evidence="2">ATCC 16933</strain>
    </source>
</reference>
<name>A0A6A6NXD1_9PEZI</name>
<dbReference type="EMBL" id="MU001683">
    <property type="protein sequence ID" value="KAF2456361.1"/>
    <property type="molecule type" value="Genomic_DNA"/>
</dbReference>
<sequence length="51" mass="6437">MARMKRRVMTTSASRQHHRRHWRARLAMTLRWMSILLPLMRTLLPRRRKRK</sequence>
<dbReference type="Proteomes" id="UP000799766">
    <property type="component" value="Unassembled WGS sequence"/>
</dbReference>
<evidence type="ECO:0000313" key="3">
    <source>
        <dbReference type="Proteomes" id="UP000799766"/>
    </source>
</evidence>